<dbReference type="GO" id="GO:0070403">
    <property type="term" value="F:NAD+ binding"/>
    <property type="evidence" value="ECO:0007669"/>
    <property type="project" value="TreeGrafter"/>
</dbReference>
<comment type="caution">
    <text evidence="3">The sequence shown here is derived from an EMBL/GenBank/DDBJ whole genome shotgun (WGS) entry which is preliminary data.</text>
</comment>
<proteinExistence type="predicted"/>
<dbReference type="InterPro" id="IPR003099">
    <property type="entry name" value="Prephen_DH"/>
</dbReference>
<feature type="domain" description="Prephenate/arogenate dehydrogenase" evidence="2">
    <location>
        <begin position="1"/>
        <end position="146"/>
    </location>
</feature>
<dbReference type="InterPro" id="IPR008927">
    <property type="entry name" value="6-PGluconate_DH-like_C_sf"/>
</dbReference>
<evidence type="ECO:0000259" key="2">
    <source>
        <dbReference type="PROSITE" id="PS51176"/>
    </source>
</evidence>
<dbReference type="GO" id="GO:0008977">
    <property type="term" value="F:prephenate dehydrogenase (NAD+) activity"/>
    <property type="evidence" value="ECO:0007669"/>
    <property type="project" value="UniProtKB-EC"/>
</dbReference>
<feature type="non-terminal residue" evidence="3">
    <location>
        <position position="1"/>
    </location>
</feature>
<evidence type="ECO:0000256" key="1">
    <source>
        <dbReference type="ARBA" id="ARBA00023002"/>
    </source>
</evidence>
<dbReference type="InterPro" id="IPR046825">
    <property type="entry name" value="PDH_C"/>
</dbReference>
<protein>
    <submittedName>
        <fullName evidence="3">Prephenate dehydrogenase</fullName>
        <ecNumber evidence="3">1.3.1.12</ecNumber>
    </submittedName>
</protein>
<dbReference type="PANTHER" id="PTHR21363:SF0">
    <property type="entry name" value="PREPHENATE DEHYDROGENASE [NADP(+)]"/>
    <property type="match status" value="1"/>
</dbReference>
<dbReference type="EMBL" id="AJWY01004719">
    <property type="protein sequence ID" value="EKC71599.1"/>
    <property type="molecule type" value="Genomic_DNA"/>
</dbReference>
<dbReference type="AlphaFoldDB" id="K1TVF0"/>
<dbReference type="PANTHER" id="PTHR21363">
    <property type="entry name" value="PREPHENATE DEHYDROGENASE"/>
    <property type="match status" value="1"/>
</dbReference>
<reference evidence="3" key="1">
    <citation type="journal article" date="2013" name="Environ. Microbiol.">
        <title>Microbiota from the distal guts of lean and obese adolescents exhibit partial functional redundancy besides clear differences in community structure.</title>
        <authorList>
            <person name="Ferrer M."/>
            <person name="Ruiz A."/>
            <person name="Lanza F."/>
            <person name="Haange S.B."/>
            <person name="Oberbach A."/>
            <person name="Till H."/>
            <person name="Bargiela R."/>
            <person name="Campoy C."/>
            <person name="Segura M.T."/>
            <person name="Richter M."/>
            <person name="von Bergen M."/>
            <person name="Seifert J."/>
            <person name="Suarez A."/>
        </authorList>
    </citation>
    <scope>NUCLEOTIDE SEQUENCE</scope>
</reference>
<name>K1TVF0_9ZZZZ</name>
<organism evidence="3">
    <name type="scientific">human gut metagenome</name>
    <dbReference type="NCBI Taxonomy" id="408170"/>
    <lineage>
        <taxon>unclassified sequences</taxon>
        <taxon>metagenomes</taxon>
        <taxon>organismal metagenomes</taxon>
    </lineage>
</organism>
<gene>
    <name evidence="3" type="ORF">LEA_07177</name>
</gene>
<dbReference type="Pfam" id="PF20463">
    <property type="entry name" value="PDH_C"/>
    <property type="match status" value="1"/>
</dbReference>
<dbReference type="GO" id="GO:0004665">
    <property type="term" value="F:prephenate dehydrogenase (NADP+) activity"/>
    <property type="evidence" value="ECO:0007669"/>
    <property type="project" value="InterPro"/>
</dbReference>
<dbReference type="GO" id="GO:0006571">
    <property type="term" value="P:tyrosine biosynthetic process"/>
    <property type="evidence" value="ECO:0007669"/>
    <property type="project" value="InterPro"/>
</dbReference>
<sequence length="150" mass="16929">SYIITPSENTPKMAIDLLSTLACCMGFGKVVTATPKQHDINIAFTSQLAHVVSNAYVKSPSLFNADGFSAGSFMDLTRVAKLNEYMWSSLFLCNKEALLFELNTIIDNLCEYRDAIGNNDTERLRDILRDGRERKEKSNELYAEHARRKV</sequence>
<evidence type="ECO:0000313" key="3">
    <source>
        <dbReference type="EMBL" id="EKC71599.1"/>
    </source>
</evidence>
<keyword evidence="1 3" id="KW-0560">Oxidoreductase</keyword>
<dbReference type="EC" id="1.3.1.12" evidence="3"/>
<dbReference type="SUPFAM" id="SSF48179">
    <property type="entry name" value="6-phosphogluconate dehydrogenase C-terminal domain-like"/>
    <property type="match status" value="1"/>
</dbReference>
<dbReference type="PROSITE" id="PS51176">
    <property type="entry name" value="PDH_ADH"/>
    <property type="match status" value="1"/>
</dbReference>
<dbReference type="Gene3D" id="1.10.3660.10">
    <property type="entry name" value="6-phosphogluconate dehydrogenase C-terminal like domain"/>
    <property type="match status" value="1"/>
</dbReference>
<accession>K1TVF0</accession>
<dbReference type="InterPro" id="IPR050812">
    <property type="entry name" value="Preph/Arog_dehydrog"/>
</dbReference>